<dbReference type="InterPro" id="IPR011522">
    <property type="entry name" value="Thiamin/HMP-bd_put_YkoF"/>
</dbReference>
<protein>
    <recommendedName>
        <fullName evidence="1">Thiamin/hydroxymethyl pyrimidine-binding YkoF putative domain-containing protein</fullName>
    </recommendedName>
</protein>
<dbReference type="AlphaFoldDB" id="A0A140DZZ0"/>
<dbReference type="Pfam" id="PF07615">
    <property type="entry name" value="Ykof"/>
    <property type="match status" value="1"/>
</dbReference>
<evidence type="ECO:0000259" key="1">
    <source>
        <dbReference type="Pfam" id="PF07615"/>
    </source>
</evidence>
<sequence length="103" mass="11058">MRRRPDDARLYEREALGRSGTMRVSAQISVYPLRQQHLGPAIEAVRLAFEREGLAPEVGLMSTFASGDAERILAAIRGAFVSAAQTGDVAMVVTLSNACPANV</sequence>
<organism evidence="2">
    <name type="scientific">uncultured bacterium UPO76</name>
    <dbReference type="NCBI Taxonomy" id="1776993"/>
    <lineage>
        <taxon>Bacteria</taxon>
        <taxon>environmental samples</taxon>
    </lineage>
</organism>
<accession>A0A140DZZ0</accession>
<proteinExistence type="predicted"/>
<dbReference type="InterPro" id="IPR029756">
    <property type="entry name" value="MTH1187/YkoF-like"/>
</dbReference>
<evidence type="ECO:0000313" key="2">
    <source>
        <dbReference type="EMBL" id="AMK59602.1"/>
    </source>
</evidence>
<dbReference type="EMBL" id="KU144996">
    <property type="protein sequence ID" value="AMK59602.1"/>
    <property type="molecule type" value="Genomic_DNA"/>
</dbReference>
<dbReference type="Gene3D" id="3.30.70.930">
    <property type="match status" value="1"/>
</dbReference>
<reference evidence="2" key="1">
    <citation type="journal article" date="2016" name="Appl. Environ. Microbiol.">
        <title>Functional Metagenomics of a Biostimulated Petroleum-Contaminated Soil Reveals an Extraordinary Diversity of Extradiol Dioxygenases.</title>
        <authorList>
            <person name="Terron-Gonzalez L."/>
            <person name="Martin-Cabello G."/>
            <person name="Ferrer M."/>
            <person name="Santero E."/>
        </authorList>
    </citation>
    <scope>NUCLEOTIDE SEQUENCE</scope>
</reference>
<name>A0A140DZZ0_9BACT</name>
<dbReference type="SUPFAM" id="SSF89957">
    <property type="entry name" value="MTH1187/YkoF-like"/>
    <property type="match status" value="1"/>
</dbReference>
<feature type="domain" description="Thiamin/hydroxymethyl pyrimidine-binding YkoF putative" evidence="1">
    <location>
        <begin position="24"/>
        <end position="102"/>
    </location>
</feature>